<sequence>GLRNKKPTNAFKYAAKKFDRRDRAQIYSPGRSDCLKADLFINF</sequence>
<proteinExistence type="predicted"/>
<evidence type="ECO:0000313" key="1">
    <source>
        <dbReference type="EMBL" id="CAA9374815.1"/>
    </source>
</evidence>
<accession>A0A6J4N5I1</accession>
<organism evidence="1">
    <name type="scientific">uncultured Microcoleus sp</name>
    <dbReference type="NCBI Taxonomy" id="259945"/>
    <lineage>
        <taxon>Bacteria</taxon>
        <taxon>Bacillati</taxon>
        <taxon>Cyanobacteriota</taxon>
        <taxon>Cyanophyceae</taxon>
        <taxon>Oscillatoriophycideae</taxon>
        <taxon>Oscillatoriales</taxon>
        <taxon>Microcoleaceae</taxon>
        <taxon>Microcoleus</taxon>
        <taxon>environmental samples</taxon>
    </lineage>
</organism>
<reference evidence="1" key="1">
    <citation type="submission" date="2020-02" db="EMBL/GenBank/DDBJ databases">
        <authorList>
            <person name="Meier V. D."/>
        </authorList>
    </citation>
    <scope>NUCLEOTIDE SEQUENCE</scope>
    <source>
        <strain evidence="1">AVDCRST_MAG84</strain>
    </source>
</reference>
<gene>
    <name evidence="1" type="ORF">AVDCRST_MAG84-4631</name>
</gene>
<feature type="non-terminal residue" evidence="1">
    <location>
        <position position="1"/>
    </location>
</feature>
<dbReference type="AlphaFoldDB" id="A0A6J4N5I1"/>
<name>A0A6J4N5I1_9CYAN</name>
<protein>
    <submittedName>
        <fullName evidence="1">Uncharacterized protein</fullName>
    </submittedName>
</protein>
<dbReference type="EMBL" id="CADCTZ010001001">
    <property type="protein sequence ID" value="CAA9374815.1"/>
    <property type="molecule type" value="Genomic_DNA"/>
</dbReference>